<feature type="region of interest" description="Disordered" evidence="1">
    <location>
        <begin position="17"/>
        <end position="41"/>
    </location>
</feature>
<protein>
    <submittedName>
        <fullName evidence="2">ARM repeat superfamily protein</fullName>
    </submittedName>
</protein>
<dbReference type="PANTHER" id="PTHR47673:SF1">
    <property type="entry name" value="ARM REPEAT SUPERFAMILY PROTEIN"/>
    <property type="match status" value="1"/>
</dbReference>
<dbReference type="OrthoDB" id="2017266at2759"/>
<dbReference type="EMBL" id="PKPP01009069">
    <property type="protein sequence ID" value="PWA49124.1"/>
    <property type="molecule type" value="Genomic_DNA"/>
</dbReference>
<evidence type="ECO:0000313" key="3">
    <source>
        <dbReference type="Proteomes" id="UP000245207"/>
    </source>
</evidence>
<feature type="compositionally biased region" description="Pro residues" evidence="1">
    <location>
        <begin position="24"/>
        <end position="36"/>
    </location>
</feature>
<dbReference type="PANTHER" id="PTHR47673">
    <property type="entry name" value="ARM REPEAT SUPERFAMILY PROTEIN"/>
    <property type="match status" value="1"/>
</dbReference>
<name>A0A2U1LJF3_ARTAN</name>
<proteinExistence type="predicted"/>
<evidence type="ECO:0000313" key="2">
    <source>
        <dbReference type="EMBL" id="PWA49124.1"/>
    </source>
</evidence>
<dbReference type="STRING" id="35608.A0A2U1LJF3"/>
<evidence type="ECO:0000256" key="1">
    <source>
        <dbReference type="SAM" id="MobiDB-lite"/>
    </source>
</evidence>
<keyword evidence="3" id="KW-1185">Reference proteome</keyword>
<comment type="caution">
    <text evidence="2">The sequence shown here is derived from an EMBL/GenBank/DDBJ whole genome shotgun (WGS) entry which is preliminary data.</text>
</comment>
<feature type="region of interest" description="Disordered" evidence="1">
    <location>
        <begin position="415"/>
        <end position="444"/>
    </location>
</feature>
<reference evidence="2 3" key="1">
    <citation type="journal article" date="2018" name="Mol. Plant">
        <title>The genome of Artemisia annua provides insight into the evolution of Asteraceae family and artemisinin biosynthesis.</title>
        <authorList>
            <person name="Shen Q."/>
            <person name="Zhang L."/>
            <person name="Liao Z."/>
            <person name="Wang S."/>
            <person name="Yan T."/>
            <person name="Shi P."/>
            <person name="Liu M."/>
            <person name="Fu X."/>
            <person name="Pan Q."/>
            <person name="Wang Y."/>
            <person name="Lv Z."/>
            <person name="Lu X."/>
            <person name="Zhang F."/>
            <person name="Jiang W."/>
            <person name="Ma Y."/>
            <person name="Chen M."/>
            <person name="Hao X."/>
            <person name="Li L."/>
            <person name="Tang Y."/>
            <person name="Lv G."/>
            <person name="Zhou Y."/>
            <person name="Sun X."/>
            <person name="Brodelius P.E."/>
            <person name="Rose J.K.C."/>
            <person name="Tang K."/>
        </authorList>
    </citation>
    <scope>NUCLEOTIDE SEQUENCE [LARGE SCALE GENOMIC DNA]</scope>
    <source>
        <strain evidence="3">cv. Huhao1</strain>
        <tissue evidence="2">Leaf</tissue>
    </source>
</reference>
<dbReference type="Proteomes" id="UP000245207">
    <property type="component" value="Unassembled WGS sequence"/>
</dbReference>
<sequence length="444" mass="49371">MDWPFWSLFESKKKPIGWTKKRVPPPSPSSPRPHTPPISIAPDEPVLEVEETLQSLDEQLIFHYNRIRTRMHHDGLLYSKLADTLSSIGKESSSQTLKQDEIEAATVPAVSLSPAADNVSIAADTTTAVASSVLEKGKGKVVEEDLTSNKRTRRQMEEDRLGEEAAQLLHDDQKVELARIHEIKVKEVELAAARDAQIRMQMDANVAVEVTADVPLVNTSVETTESAYVSSFEPSSHHSIYIPSRRAKRMAKMKISSSSCCVCLDDLLGAKQQLKKGARMNLREAKNAENDVTILERPGPYEQRMKIVEMGGAQKIVDMLSDAKDDAPRKEALNAIILLARVDEAVGALHSTGVVSAVMATPESTEDAEIEKHKRKLLKRFRYMNYGLLKAFGYYFPAWLEVVVDWRFEGTPDPCVSPAADGRSEERRNRQGGGLSVAGEVQRW</sequence>
<gene>
    <name evidence="2" type="ORF">CTI12_AA484900</name>
</gene>
<accession>A0A2U1LJF3</accession>
<dbReference type="AlphaFoldDB" id="A0A2U1LJF3"/>
<organism evidence="2 3">
    <name type="scientific">Artemisia annua</name>
    <name type="common">Sweet wormwood</name>
    <dbReference type="NCBI Taxonomy" id="35608"/>
    <lineage>
        <taxon>Eukaryota</taxon>
        <taxon>Viridiplantae</taxon>
        <taxon>Streptophyta</taxon>
        <taxon>Embryophyta</taxon>
        <taxon>Tracheophyta</taxon>
        <taxon>Spermatophyta</taxon>
        <taxon>Magnoliopsida</taxon>
        <taxon>eudicotyledons</taxon>
        <taxon>Gunneridae</taxon>
        <taxon>Pentapetalae</taxon>
        <taxon>asterids</taxon>
        <taxon>campanulids</taxon>
        <taxon>Asterales</taxon>
        <taxon>Asteraceae</taxon>
        <taxon>Asteroideae</taxon>
        <taxon>Anthemideae</taxon>
        <taxon>Artemisiinae</taxon>
        <taxon>Artemisia</taxon>
    </lineage>
</organism>